<feature type="transmembrane region" description="Helical" evidence="9">
    <location>
        <begin position="41"/>
        <end position="63"/>
    </location>
</feature>
<evidence type="ECO:0000313" key="11">
    <source>
        <dbReference type="Proteomes" id="UP000265520"/>
    </source>
</evidence>
<organism evidence="10 11">
    <name type="scientific">Trifolium medium</name>
    <dbReference type="NCBI Taxonomy" id="97028"/>
    <lineage>
        <taxon>Eukaryota</taxon>
        <taxon>Viridiplantae</taxon>
        <taxon>Streptophyta</taxon>
        <taxon>Embryophyta</taxon>
        <taxon>Tracheophyta</taxon>
        <taxon>Spermatophyta</taxon>
        <taxon>Magnoliopsida</taxon>
        <taxon>eudicotyledons</taxon>
        <taxon>Gunneridae</taxon>
        <taxon>Pentapetalae</taxon>
        <taxon>rosids</taxon>
        <taxon>fabids</taxon>
        <taxon>Fabales</taxon>
        <taxon>Fabaceae</taxon>
        <taxon>Papilionoideae</taxon>
        <taxon>50 kb inversion clade</taxon>
        <taxon>NPAAA clade</taxon>
        <taxon>Hologalegina</taxon>
        <taxon>IRL clade</taxon>
        <taxon>Trifolieae</taxon>
        <taxon>Trifolium</taxon>
    </lineage>
</organism>
<comment type="catalytic activity">
    <reaction evidence="8">
        <text>fluoride(in) = fluoride(out)</text>
        <dbReference type="Rhea" id="RHEA:76159"/>
        <dbReference type="ChEBI" id="CHEBI:17051"/>
    </reaction>
    <physiologicalReaction direction="left-to-right" evidence="8">
        <dbReference type="Rhea" id="RHEA:76160"/>
    </physiologicalReaction>
</comment>
<keyword evidence="5 9" id="KW-1133">Transmembrane helix</keyword>
<dbReference type="EMBL" id="LXQA010191373">
    <property type="protein sequence ID" value="MCI31946.1"/>
    <property type="molecule type" value="Genomic_DNA"/>
</dbReference>
<dbReference type="GO" id="GO:1903425">
    <property type="term" value="F:fluoride transmembrane transporter activity"/>
    <property type="evidence" value="ECO:0007669"/>
    <property type="project" value="TreeGrafter"/>
</dbReference>
<dbReference type="GO" id="GO:0005886">
    <property type="term" value="C:plasma membrane"/>
    <property type="evidence" value="ECO:0007669"/>
    <property type="project" value="UniProtKB-SubCell"/>
</dbReference>
<evidence type="ECO:0000256" key="3">
    <source>
        <dbReference type="ARBA" id="ARBA00022475"/>
    </source>
</evidence>
<proteinExistence type="inferred from homology"/>
<sequence>KNGGGEAQLWLACMVGPLGVWLRWFLAGLNEIGIGGGFLKWFPFGTLFANVSASCIMAALATLKKSFSGFKLWNLDLLISSPLMSLSSRTELSTQDIS</sequence>
<name>A0A392R7V5_9FABA</name>
<reference evidence="10 11" key="1">
    <citation type="journal article" date="2018" name="Front. Plant Sci.">
        <title>Red Clover (Trifolium pratense) and Zigzag Clover (T. medium) - A Picture of Genomic Similarities and Differences.</title>
        <authorList>
            <person name="Dluhosova J."/>
            <person name="Istvanek J."/>
            <person name="Nedelnik J."/>
            <person name="Repkova J."/>
        </authorList>
    </citation>
    <scope>NUCLEOTIDE SEQUENCE [LARGE SCALE GENOMIC DNA]</scope>
    <source>
        <strain evidence="11">cv. 10/8</strain>
        <tissue evidence="10">Leaf</tissue>
    </source>
</reference>
<evidence type="ECO:0000256" key="8">
    <source>
        <dbReference type="ARBA" id="ARBA00035585"/>
    </source>
</evidence>
<evidence type="ECO:0000256" key="2">
    <source>
        <dbReference type="ARBA" id="ARBA00004651"/>
    </source>
</evidence>
<dbReference type="AlphaFoldDB" id="A0A392R7V5"/>
<keyword evidence="3" id="KW-1003">Cell membrane</keyword>
<comment type="subcellular location">
    <subcellularLocation>
        <location evidence="2">Cell membrane</location>
        <topology evidence="2">Multi-pass membrane protein</topology>
    </subcellularLocation>
</comment>
<protein>
    <submittedName>
        <fullName evidence="10">CrcB-like protein</fullName>
    </submittedName>
</protein>
<keyword evidence="11" id="KW-1185">Reference proteome</keyword>
<evidence type="ECO:0000256" key="1">
    <source>
        <dbReference type="ARBA" id="ARBA00002598"/>
    </source>
</evidence>
<comment type="function">
    <text evidence="1">Fluoride channel required for the rapid expulsion of cytoplasmic fluoride.</text>
</comment>
<evidence type="ECO:0000256" key="7">
    <source>
        <dbReference type="ARBA" id="ARBA00035120"/>
    </source>
</evidence>
<keyword evidence="6 9" id="KW-0472">Membrane</keyword>
<evidence type="ECO:0000256" key="6">
    <source>
        <dbReference type="ARBA" id="ARBA00023136"/>
    </source>
</evidence>
<evidence type="ECO:0000256" key="4">
    <source>
        <dbReference type="ARBA" id="ARBA00022692"/>
    </source>
</evidence>
<comment type="caution">
    <text evidence="10">The sequence shown here is derived from an EMBL/GenBank/DDBJ whole genome shotgun (WGS) entry which is preliminary data.</text>
</comment>
<dbReference type="PANTHER" id="PTHR28259">
    <property type="entry name" value="FLUORIDE EXPORT PROTEIN 1-RELATED"/>
    <property type="match status" value="1"/>
</dbReference>
<accession>A0A392R7V5</accession>
<evidence type="ECO:0000256" key="5">
    <source>
        <dbReference type="ARBA" id="ARBA00022989"/>
    </source>
</evidence>
<feature type="non-terminal residue" evidence="10">
    <location>
        <position position="1"/>
    </location>
</feature>
<keyword evidence="4 9" id="KW-0812">Transmembrane</keyword>
<dbReference type="Proteomes" id="UP000265520">
    <property type="component" value="Unassembled WGS sequence"/>
</dbReference>
<dbReference type="PANTHER" id="PTHR28259:SF1">
    <property type="entry name" value="FLUORIDE EXPORT PROTEIN 1-RELATED"/>
    <property type="match status" value="1"/>
</dbReference>
<comment type="similarity">
    <text evidence="7">Belongs to the fluoride channel Fluc/FEX (TC 1.A.43) family.</text>
</comment>
<dbReference type="InterPro" id="IPR003691">
    <property type="entry name" value="FluC"/>
</dbReference>
<feature type="transmembrane region" description="Helical" evidence="9">
    <location>
        <begin position="9"/>
        <end position="29"/>
    </location>
</feature>
<evidence type="ECO:0000256" key="9">
    <source>
        <dbReference type="SAM" id="Phobius"/>
    </source>
</evidence>
<evidence type="ECO:0000313" key="10">
    <source>
        <dbReference type="EMBL" id="MCI31946.1"/>
    </source>
</evidence>